<keyword evidence="2" id="KW-1185">Reference proteome</keyword>
<dbReference type="AlphaFoldDB" id="A0A0M3IPZ7"/>
<name>A0A0M3IPZ7_ASCLU</name>
<evidence type="ECO:0000256" key="1">
    <source>
        <dbReference type="SAM" id="MobiDB-lite"/>
    </source>
</evidence>
<dbReference type="Proteomes" id="UP000036681">
    <property type="component" value="Unplaced"/>
</dbReference>
<proteinExistence type="predicted"/>
<sequence>MDRTKFIKKVIEYCHCFARGIHLDGKSLAKEQGNGTHPTALPMAHDKSAASDGQAVVQTIQTIGSSAQVDTSNVRESGTAEGPNKQQSLGSAPIKSTYIQLQAEGTNLSKICQNYSIHVLMFILVGLRDQLQAEGTNLSKIYQNYSIHVLMFILVGLRDQVLRQSFIDDQNNALLLHAGHLTGNGSMRLKLRAATSPSNAFTDVKEIESMPVHLEAIGRMKVRSNSDSVYFPIHPGYNTETKDM</sequence>
<evidence type="ECO:0000313" key="2">
    <source>
        <dbReference type="Proteomes" id="UP000036681"/>
    </source>
</evidence>
<feature type="compositionally biased region" description="Polar residues" evidence="1">
    <location>
        <begin position="67"/>
        <end position="76"/>
    </location>
</feature>
<feature type="region of interest" description="Disordered" evidence="1">
    <location>
        <begin position="67"/>
        <end position="89"/>
    </location>
</feature>
<organism evidence="2 3">
    <name type="scientific">Ascaris lumbricoides</name>
    <name type="common">Giant roundworm</name>
    <dbReference type="NCBI Taxonomy" id="6252"/>
    <lineage>
        <taxon>Eukaryota</taxon>
        <taxon>Metazoa</taxon>
        <taxon>Ecdysozoa</taxon>
        <taxon>Nematoda</taxon>
        <taxon>Chromadorea</taxon>
        <taxon>Rhabditida</taxon>
        <taxon>Spirurina</taxon>
        <taxon>Ascaridomorpha</taxon>
        <taxon>Ascaridoidea</taxon>
        <taxon>Ascarididae</taxon>
        <taxon>Ascaris</taxon>
    </lineage>
</organism>
<accession>A0A0M3IPZ7</accession>
<evidence type="ECO:0000313" key="3">
    <source>
        <dbReference type="WBParaSite" id="ALUE_0002082501-mRNA-1"/>
    </source>
</evidence>
<dbReference type="WBParaSite" id="ALUE_0002082501-mRNA-1">
    <property type="protein sequence ID" value="ALUE_0002082501-mRNA-1"/>
    <property type="gene ID" value="ALUE_0002082501"/>
</dbReference>
<reference evidence="3" key="1">
    <citation type="submission" date="2017-02" db="UniProtKB">
        <authorList>
            <consortium name="WormBaseParasite"/>
        </authorList>
    </citation>
    <scope>IDENTIFICATION</scope>
</reference>
<protein>
    <submittedName>
        <fullName evidence="3">SPOC domain-containing protein</fullName>
    </submittedName>
</protein>